<keyword evidence="1" id="KW-0472">Membrane</keyword>
<keyword evidence="1" id="KW-1133">Transmembrane helix</keyword>
<evidence type="ECO:0000313" key="3">
    <source>
        <dbReference type="Proteomes" id="UP000184518"/>
    </source>
</evidence>
<evidence type="ECO:0000256" key="1">
    <source>
        <dbReference type="SAM" id="Phobius"/>
    </source>
</evidence>
<feature type="transmembrane region" description="Helical" evidence="1">
    <location>
        <begin position="152"/>
        <end position="173"/>
    </location>
</feature>
<dbReference type="RefSeq" id="WP_072953091.1">
    <property type="nucleotide sequence ID" value="NZ_FQUT01000001.1"/>
</dbReference>
<name>A0A1M4UQ65_9FLAO</name>
<dbReference type="EMBL" id="FQUT01000001">
    <property type="protein sequence ID" value="SHE58815.1"/>
    <property type="molecule type" value="Genomic_DNA"/>
</dbReference>
<dbReference type="OrthoDB" id="1253310at2"/>
<feature type="transmembrane region" description="Helical" evidence="1">
    <location>
        <begin position="185"/>
        <end position="203"/>
    </location>
</feature>
<reference evidence="3" key="1">
    <citation type="submission" date="2016-11" db="EMBL/GenBank/DDBJ databases">
        <authorList>
            <person name="Varghese N."/>
            <person name="Submissions S."/>
        </authorList>
    </citation>
    <scope>NUCLEOTIDE SEQUENCE [LARGE SCALE GENOMIC DNA]</scope>
    <source>
        <strain evidence="3">DSM 27619</strain>
    </source>
</reference>
<feature type="transmembrane region" description="Helical" evidence="1">
    <location>
        <begin position="119"/>
        <end position="140"/>
    </location>
</feature>
<dbReference type="Proteomes" id="UP000184518">
    <property type="component" value="Unassembled WGS sequence"/>
</dbReference>
<accession>A0A1M4UQ65</accession>
<evidence type="ECO:0000313" key="2">
    <source>
        <dbReference type="EMBL" id="SHE58815.1"/>
    </source>
</evidence>
<proteinExistence type="predicted"/>
<keyword evidence="1" id="KW-0812">Transmembrane</keyword>
<keyword evidence="3" id="KW-1185">Reference proteome</keyword>
<dbReference type="AlphaFoldDB" id="A0A1M4UQ65"/>
<sequence length="222" mass="25748">MVKKNVLRKLSDSELEKYLIFGNRFTPEAVEAAFEILQERGRYFNDQDKVSVQNLIQDKKQEEENRQNEEKEVWKDHITEDPDTVKLHSLTTILIISLLFSTIPGSALLFLNFITVKKYIPAIFTLLIGFGFFFVQNYILQSFFDINTSSRYSPEMGIIALGAIILLVISVTMMPPKLPYRSKSLVLPVILAMIMIIFMYLNFQHWFSAYPIISVFSLLKNF</sequence>
<feature type="transmembrane region" description="Helical" evidence="1">
    <location>
        <begin position="93"/>
        <end position="113"/>
    </location>
</feature>
<organism evidence="2 3">
    <name type="scientific">Chryseobacterium arachidis</name>
    <dbReference type="NCBI Taxonomy" id="1416778"/>
    <lineage>
        <taxon>Bacteria</taxon>
        <taxon>Pseudomonadati</taxon>
        <taxon>Bacteroidota</taxon>
        <taxon>Flavobacteriia</taxon>
        <taxon>Flavobacteriales</taxon>
        <taxon>Weeksellaceae</taxon>
        <taxon>Chryseobacterium group</taxon>
        <taxon>Chryseobacterium</taxon>
    </lineage>
</organism>
<protein>
    <submittedName>
        <fullName evidence="2">Uncharacterized protein</fullName>
    </submittedName>
</protein>
<gene>
    <name evidence="2" type="ORF">SAMN05443633_101569</name>
</gene>